<dbReference type="PANTHER" id="PTHR43677">
    <property type="entry name" value="SHORT-CHAIN DEHYDROGENASE/REDUCTASE"/>
    <property type="match status" value="1"/>
</dbReference>
<proteinExistence type="predicted"/>
<dbReference type="Pfam" id="PF00107">
    <property type="entry name" value="ADH_zinc_N"/>
    <property type="match status" value="1"/>
</dbReference>
<dbReference type="InterPro" id="IPR013149">
    <property type="entry name" value="ADH-like_C"/>
</dbReference>
<dbReference type="SUPFAM" id="SSF50129">
    <property type="entry name" value="GroES-like"/>
    <property type="match status" value="1"/>
</dbReference>
<feature type="domain" description="Enoyl reductase (ER)" evidence="1">
    <location>
        <begin position="10"/>
        <end position="326"/>
    </location>
</feature>
<comment type="caution">
    <text evidence="2">The sequence shown here is derived from an EMBL/GenBank/DDBJ whole genome shotgun (WGS) entry which is preliminary data.</text>
</comment>
<dbReference type="CDD" id="cd08241">
    <property type="entry name" value="QOR1"/>
    <property type="match status" value="1"/>
</dbReference>
<evidence type="ECO:0000313" key="2">
    <source>
        <dbReference type="EMBL" id="SDF15134.1"/>
    </source>
</evidence>
<keyword evidence="3" id="KW-1185">Reference proteome</keyword>
<dbReference type="SUPFAM" id="SSF51735">
    <property type="entry name" value="NAD(P)-binding Rossmann-fold domains"/>
    <property type="match status" value="1"/>
</dbReference>
<evidence type="ECO:0000259" key="1">
    <source>
        <dbReference type="SMART" id="SM00829"/>
    </source>
</evidence>
<dbReference type="AlphaFoldDB" id="A0A8G2BEF0"/>
<dbReference type="InterPro" id="IPR013154">
    <property type="entry name" value="ADH-like_N"/>
</dbReference>
<dbReference type="RefSeq" id="WP_093147835.1">
    <property type="nucleotide sequence ID" value="NZ_FNBW01000001.1"/>
</dbReference>
<dbReference type="PANTHER" id="PTHR43677:SF4">
    <property type="entry name" value="QUINONE OXIDOREDUCTASE-LIKE PROTEIN 2"/>
    <property type="match status" value="1"/>
</dbReference>
<dbReference type="InterPro" id="IPR036291">
    <property type="entry name" value="NAD(P)-bd_dom_sf"/>
</dbReference>
<dbReference type="Gene3D" id="3.90.180.10">
    <property type="entry name" value="Medium-chain alcohol dehydrogenases, catalytic domain"/>
    <property type="match status" value="1"/>
</dbReference>
<evidence type="ECO:0000313" key="3">
    <source>
        <dbReference type="Proteomes" id="UP000198615"/>
    </source>
</evidence>
<accession>A0A8G2BEF0</accession>
<dbReference type="SMART" id="SM00829">
    <property type="entry name" value="PKS_ER"/>
    <property type="match status" value="1"/>
</dbReference>
<sequence length="328" mass="34570">MRAVMMEAFGAPETAMVKDLPSPVPGPGQVAIRTRAAGVNYPDLLVVEGRYQHKPPLPFVPGKELAGEITAVGAGVTAWKPGDRVMAQMEYGAFAEEVVAGVDQCFAIPDAMAFGDAAAMGLVYQTAWFALLDRGGFVPGERVLVMGATGGVGMAAIQLVKALGGTALAGVSTMSKADAARQAGADHIIDLSVENLRDGLRDQVHAVTDGQGADVCIDPLGGDPFDAAMRALAWCGRMVVVGFAAGRIPVIKANYLLVKNIAVSGLQWSDYRDRTPERMAEAQAEIFRLHAEGKLSANVMATYPLERMAEAMAVISDRKVVGKVVLEM</sequence>
<dbReference type="OrthoDB" id="4190732at2"/>
<dbReference type="Proteomes" id="UP000198615">
    <property type="component" value="Unassembled WGS sequence"/>
</dbReference>
<dbReference type="EMBL" id="FNBW01000001">
    <property type="protein sequence ID" value="SDF15134.1"/>
    <property type="molecule type" value="Genomic_DNA"/>
</dbReference>
<dbReference type="Gene3D" id="3.40.50.720">
    <property type="entry name" value="NAD(P)-binding Rossmann-like Domain"/>
    <property type="match status" value="1"/>
</dbReference>
<reference evidence="2 3" key="1">
    <citation type="submission" date="2016-10" db="EMBL/GenBank/DDBJ databases">
        <authorList>
            <person name="Varghese N."/>
            <person name="Submissions S."/>
        </authorList>
    </citation>
    <scope>NUCLEOTIDE SEQUENCE [LARGE SCALE GENOMIC DNA]</scope>
    <source>
        <strain evidence="2 3">DSM 18839</strain>
    </source>
</reference>
<name>A0A8G2BEF0_9PROT</name>
<dbReference type="GO" id="GO:0016491">
    <property type="term" value="F:oxidoreductase activity"/>
    <property type="evidence" value="ECO:0007669"/>
    <property type="project" value="InterPro"/>
</dbReference>
<dbReference type="InterPro" id="IPR011032">
    <property type="entry name" value="GroES-like_sf"/>
</dbReference>
<gene>
    <name evidence="2" type="ORF">SAMN05660686_00470</name>
</gene>
<dbReference type="Pfam" id="PF08240">
    <property type="entry name" value="ADH_N"/>
    <property type="match status" value="1"/>
</dbReference>
<dbReference type="InterPro" id="IPR020843">
    <property type="entry name" value="ER"/>
</dbReference>
<dbReference type="InterPro" id="IPR051397">
    <property type="entry name" value="Zn-ADH-like_protein"/>
</dbReference>
<organism evidence="2 3">
    <name type="scientific">Thalassobaculum litoreum DSM 18839</name>
    <dbReference type="NCBI Taxonomy" id="1123362"/>
    <lineage>
        <taxon>Bacteria</taxon>
        <taxon>Pseudomonadati</taxon>
        <taxon>Pseudomonadota</taxon>
        <taxon>Alphaproteobacteria</taxon>
        <taxon>Rhodospirillales</taxon>
        <taxon>Thalassobaculaceae</taxon>
        <taxon>Thalassobaculum</taxon>
    </lineage>
</organism>
<protein>
    <submittedName>
        <fullName evidence="2">NADPH2:quinone reductase</fullName>
    </submittedName>
</protein>